<feature type="transmembrane region" description="Helical" evidence="6">
    <location>
        <begin position="58"/>
        <end position="77"/>
    </location>
</feature>
<evidence type="ECO:0000256" key="6">
    <source>
        <dbReference type="SAM" id="Phobius"/>
    </source>
</evidence>
<protein>
    <recommendedName>
        <fullName evidence="7">Major facilitator superfamily (MFS) profile domain-containing protein</fullName>
    </recommendedName>
</protein>
<keyword evidence="2" id="KW-0813">Transport</keyword>
<dbReference type="OrthoDB" id="4139357at2759"/>
<feature type="domain" description="Major facilitator superfamily (MFS) profile" evidence="7">
    <location>
        <begin position="1"/>
        <end position="126"/>
    </location>
</feature>
<dbReference type="SUPFAM" id="SSF103473">
    <property type="entry name" value="MFS general substrate transporter"/>
    <property type="match status" value="1"/>
</dbReference>
<feature type="transmembrane region" description="Helical" evidence="6">
    <location>
        <begin position="27"/>
        <end position="46"/>
    </location>
</feature>
<reference evidence="8 9" key="1">
    <citation type="submission" date="2014-04" db="EMBL/GenBank/DDBJ databases">
        <authorList>
            <consortium name="DOE Joint Genome Institute"/>
            <person name="Kuo A."/>
            <person name="Girlanda M."/>
            <person name="Perotto S."/>
            <person name="Kohler A."/>
            <person name="Nagy L.G."/>
            <person name="Floudas D."/>
            <person name="Copeland A."/>
            <person name="Barry K.W."/>
            <person name="Cichocki N."/>
            <person name="Veneault-Fourrey C."/>
            <person name="LaButti K."/>
            <person name="Lindquist E.A."/>
            <person name="Lipzen A."/>
            <person name="Lundell T."/>
            <person name="Morin E."/>
            <person name="Murat C."/>
            <person name="Sun H."/>
            <person name="Tunlid A."/>
            <person name="Henrissat B."/>
            <person name="Grigoriev I.V."/>
            <person name="Hibbett D.S."/>
            <person name="Martin F."/>
            <person name="Nordberg H.P."/>
            <person name="Cantor M.N."/>
            <person name="Hua S.X."/>
        </authorList>
    </citation>
    <scope>NUCLEOTIDE SEQUENCE [LARGE SCALE GENOMIC DNA]</scope>
    <source>
        <strain evidence="8 9">MUT 4182</strain>
    </source>
</reference>
<evidence type="ECO:0000256" key="4">
    <source>
        <dbReference type="ARBA" id="ARBA00022989"/>
    </source>
</evidence>
<name>A0A0C3L809_9AGAM</name>
<comment type="subcellular location">
    <subcellularLocation>
        <location evidence="1">Membrane</location>
        <topology evidence="1">Multi-pass membrane protein</topology>
    </subcellularLocation>
</comment>
<gene>
    <name evidence="8" type="ORF">M407DRAFT_5836</name>
</gene>
<dbReference type="GO" id="GO:0022857">
    <property type="term" value="F:transmembrane transporter activity"/>
    <property type="evidence" value="ECO:0007669"/>
    <property type="project" value="InterPro"/>
</dbReference>
<keyword evidence="5 6" id="KW-0472">Membrane</keyword>
<accession>A0A0C3L809</accession>
<dbReference type="PROSITE" id="PS50850">
    <property type="entry name" value="MFS"/>
    <property type="match status" value="1"/>
</dbReference>
<evidence type="ECO:0000256" key="3">
    <source>
        <dbReference type="ARBA" id="ARBA00022692"/>
    </source>
</evidence>
<dbReference type="STRING" id="1051891.A0A0C3L809"/>
<evidence type="ECO:0000256" key="5">
    <source>
        <dbReference type="ARBA" id="ARBA00023136"/>
    </source>
</evidence>
<dbReference type="Proteomes" id="UP000054248">
    <property type="component" value="Unassembled WGS sequence"/>
</dbReference>
<dbReference type="InterPro" id="IPR020846">
    <property type="entry name" value="MFS_dom"/>
</dbReference>
<proteinExistence type="predicted"/>
<dbReference type="GO" id="GO:0016020">
    <property type="term" value="C:membrane"/>
    <property type="evidence" value="ECO:0007669"/>
    <property type="project" value="UniProtKB-SubCell"/>
</dbReference>
<dbReference type="InterPro" id="IPR036259">
    <property type="entry name" value="MFS_trans_sf"/>
</dbReference>
<dbReference type="Gene3D" id="1.20.1250.20">
    <property type="entry name" value="MFS general substrate transporter like domains"/>
    <property type="match status" value="1"/>
</dbReference>
<reference evidence="9" key="2">
    <citation type="submission" date="2015-01" db="EMBL/GenBank/DDBJ databases">
        <title>Evolutionary Origins and Diversification of the Mycorrhizal Mutualists.</title>
        <authorList>
            <consortium name="DOE Joint Genome Institute"/>
            <consortium name="Mycorrhizal Genomics Consortium"/>
            <person name="Kohler A."/>
            <person name="Kuo A."/>
            <person name="Nagy L.G."/>
            <person name="Floudas D."/>
            <person name="Copeland A."/>
            <person name="Barry K.W."/>
            <person name="Cichocki N."/>
            <person name="Veneault-Fourrey C."/>
            <person name="LaButti K."/>
            <person name="Lindquist E.A."/>
            <person name="Lipzen A."/>
            <person name="Lundell T."/>
            <person name="Morin E."/>
            <person name="Murat C."/>
            <person name="Riley R."/>
            <person name="Ohm R."/>
            <person name="Sun H."/>
            <person name="Tunlid A."/>
            <person name="Henrissat B."/>
            <person name="Grigoriev I.V."/>
            <person name="Hibbett D.S."/>
            <person name="Martin F."/>
        </authorList>
    </citation>
    <scope>NUCLEOTIDE SEQUENCE [LARGE SCALE GENOMIC DNA]</scope>
    <source>
        <strain evidence="9">MUT 4182</strain>
    </source>
</reference>
<keyword evidence="3 6" id="KW-0812">Transmembrane</keyword>
<keyword evidence="9" id="KW-1185">Reference proteome</keyword>
<keyword evidence="4 6" id="KW-1133">Transmembrane helix</keyword>
<dbReference type="PANTHER" id="PTHR23511">
    <property type="entry name" value="SYNAPTIC VESICLE GLYCOPROTEIN 2"/>
    <property type="match status" value="1"/>
</dbReference>
<evidence type="ECO:0000259" key="7">
    <source>
        <dbReference type="PROSITE" id="PS50850"/>
    </source>
</evidence>
<evidence type="ECO:0000313" key="9">
    <source>
        <dbReference type="Proteomes" id="UP000054248"/>
    </source>
</evidence>
<sequence length="126" mass="13959">MNHDDLEREAEEETDRTKTAMKVDTKLRYLFSVVLMWLEAVAIILPRVQDHYSISDRSIGVLSTSIFFGMMLGSIGWGTCSDLLGRTLAFNSTLLLTGVFGFTSAYLTYGLKSLCVSLFFLGTAIG</sequence>
<dbReference type="AlphaFoldDB" id="A0A0C3L809"/>
<evidence type="ECO:0000256" key="1">
    <source>
        <dbReference type="ARBA" id="ARBA00004141"/>
    </source>
</evidence>
<dbReference type="EMBL" id="KN822976">
    <property type="protein sequence ID" value="KIO29973.1"/>
    <property type="molecule type" value="Genomic_DNA"/>
</dbReference>
<feature type="transmembrane region" description="Helical" evidence="6">
    <location>
        <begin position="89"/>
        <end position="109"/>
    </location>
</feature>
<dbReference type="PANTHER" id="PTHR23511:SF5">
    <property type="entry name" value="MAJOR FACILITATOR-TYPE TRANSPORTER HXNZ-RELATED"/>
    <property type="match status" value="1"/>
</dbReference>
<dbReference type="HOGENOM" id="CLU_1983207_0_0_1"/>
<evidence type="ECO:0000313" key="8">
    <source>
        <dbReference type="EMBL" id="KIO29973.1"/>
    </source>
</evidence>
<organism evidence="8 9">
    <name type="scientific">Tulasnella calospora MUT 4182</name>
    <dbReference type="NCBI Taxonomy" id="1051891"/>
    <lineage>
        <taxon>Eukaryota</taxon>
        <taxon>Fungi</taxon>
        <taxon>Dikarya</taxon>
        <taxon>Basidiomycota</taxon>
        <taxon>Agaricomycotina</taxon>
        <taxon>Agaricomycetes</taxon>
        <taxon>Cantharellales</taxon>
        <taxon>Tulasnellaceae</taxon>
        <taxon>Tulasnella</taxon>
    </lineage>
</organism>
<evidence type="ECO:0000256" key="2">
    <source>
        <dbReference type="ARBA" id="ARBA00022448"/>
    </source>
</evidence>